<dbReference type="Gene3D" id="3.30.70.1430">
    <property type="entry name" value="Multidrug efflux transporter AcrB pore domain"/>
    <property type="match status" value="2"/>
</dbReference>
<keyword evidence="1" id="KW-0812">Transmembrane</keyword>
<dbReference type="PANTHER" id="PTHR32063">
    <property type="match status" value="1"/>
</dbReference>
<proteinExistence type="predicted"/>
<evidence type="ECO:0000313" key="2">
    <source>
        <dbReference type="EMBL" id="KEQ28660.1"/>
    </source>
</evidence>
<feature type="transmembrane region" description="Helical" evidence="1">
    <location>
        <begin position="471"/>
        <end position="493"/>
    </location>
</feature>
<dbReference type="PANTHER" id="PTHR32063:SF18">
    <property type="entry name" value="CATION EFFLUX SYSTEM PROTEIN"/>
    <property type="match status" value="1"/>
</dbReference>
<dbReference type="SUPFAM" id="SSF82866">
    <property type="entry name" value="Multidrug efflux transporter AcrB transmembrane domain"/>
    <property type="match status" value="2"/>
</dbReference>
<dbReference type="SUPFAM" id="SSF82714">
    <property type="entry name" value="Multidrug efflux transporter AcrB TolC docking domain, DN and DC subdomains"/>
    <property type="match status" value="2"/>
</dbReference>
<dbReference type="RefSeq" id="WP_037443664.1">
    <property type="nucleotide sequence ID" value="NZ_JNFF01000110.1"/>
</dbReference>
<sequence length="1045" mass="115922">MKQKKNLIEWAMDHKAVPLSIAFVLVVFGFYALFNMPRNEFPEFTVRQGLVIGVYPGASSKQVEEQLTTKVEEYLFGFNEVDKTKTYSYSKDGMMYIFVEISSRVKDSDTKSFWNKLKNGVLILQATSLPKEVKGILVNSDFGSTSAILLSVESATRPYKDLQKHVEEIEDDLRRIENVAKINHSGNLSEQIGVYVDNNKLAHYGLSSGSIMQVLQNTGAISPAGTLDGQITDRPIHLSTFFNSESDLARQIIKNDNQGNVVRLRDVATIKKEYDDPDSYVTTNGTKSIIISLEMASGKNIVHFGHDVDERLDKIISALPSDIKVTKLANQPDVVNESISHFMKEFGFALIGVIVITILLLPFRIASVAAATIPITIASTLAIMYLAGIELNTVTLAALVIVLGIVVDDPIVVIDNHVEKLDHGLSVWDAARNSAKELFPSVFTATLAISATFAPLIFFMNGIAADFVGDFPITIIIALTISLLISMLLVPYFNTIFIKKGLHELENKSESKGPSMLDRLQKFFNNHIGNAITNWKLTVLFGVLAVGAGIFLMALLPQQLFPKVERNQFAMEIYLPQGYRLEQTDSVVRAMEKIMAKDKRVVNYTSFIGSGSPRFHSLYAPNLPEKNYAQILINTTTEKTTEEILKEYQQKYSDLFPSAYVRMKQLVMTDSQAPIEVRISGNNIAQLKEVGNQVAGIARKTDEVIWTRTDYQQPLEGIHVEIKQDEAARLGLSKSDIANTIAMNMEGLQATQVWEGKYGLNVKIKEQNSHKLSYADLRDLSVISRVTGAAIPLRQVADITPEWNEGQLVRRNGVRTLTVKVDIDKDAVAANVLAKISPSVDKLPLPEGLYIEYGGDKQMTDENMGPMGLSLLLSIILLTLILIWHFKSIKHALLSIITMPLSIFGAALGLHLLQYPFGFTSFIGLLALCGIVVRNGIILIDFADELRQQEKISVRQAAITAAERRMRPIFLTSSAAAVGVIPMIVSRSSLWGPLGTVICFGLMVSMLLTLFVLPVLYWLMFKKEDEYPEGSEPTTAQQRIDGVEL</sequence>
<dbReference type="eggNOG" id="COG0841">
    <property type="taxonomic scope" value="Bacteria"/>
</dbReference>
<dbReference type="InterPro" id="IPR027463">
    <property type="entry name" value="AcrB_DN_DC_subdom"/>
</dbReference>
<dbReference type="GO" id="GO:0005886">
    <property type="term" value="C:plasma membrane"/>
    <property type="evidence" value="ECO:0007669"/>
    <property type="project" value="TreeGrafter"/>
</dbReference>
<dbReference type="OrthoDB" id="9758234at2"/>
<evidence type="ECO:0000256" key="1">
    <source>
        <dbReference type="SAM" id="Phobius"/>
    </source>
</evidence>
<keyword evidence="3" id="KW-1185">Reference proteome</keyword>
<dbReference type="Gene3D" id="1.20.1640.10">
    <property type="entry name" value="Multidrug efflux transporter AcrB transmembrane domain"/>
    <property type="match status" value="2"/>
</dbReference>
<feature type="transmembrane region" description="Helical" evidence="1">
    <location>
        <begin position="867"/>
        <end position="886"/>
    </location>
</feature>
<evidence type="ECO:0000313" key="3">
    <source>
        <dbReference type="Proteomes" id="UP000028007"/>
    </source>
</evidence>
<dbReference type="Gene3D" id="3.30.2090.10">
    <property type="entry name" value="Multidrug efflux transporter AcrB TolC docking domain, DN and DC subdomains"/>
    <property type="match status" value="2"/>
</dbReference>
<dbReference type="GO" id="GO:0042910">
    <property type="term" value="F:xenobiotic transmembrane transporter activity"/>
    <property type="evidence" value="ECO:0007669"/>
    <property type="project" value="TreeGrafter"/>
</dbReference>
<dbReference type="SUPFAM" id="SSF82693">
    <property type="entry name" value="Multidrug efflux transporter AcrB pore domain, PN1, PN2, PC1 and PC2 subdomains"/>
    <property type="match status" value="2"/>
</dbReference>
<feature type="transmembrane region" description="Helical" evidence="1">
    <location>
        <begin position="991"/>
        <end position="1019"/>
    </location>
</feature>
<keyword evidence="1" id="KW-0472">Membrane</keyword>
<feature type="transmembrane region" description="Helical" evidence="1">
    <location>
        <begin position="969"/>
        <end position="985"/>
    </location>
</feature>
<feature type="transmembrane region" description="Helical" evidence="1">
    <location>
        <begin position="537"/>
        <end position="556"/>
    </location>
</feature>
<accession>A0A081PD87</accession>
<comment type="caution">
    <text evidence="2">The sequence shown here is derived from an EMBL/GenBank/DDBJ whole genome shotgun (WGS) entry which is preliminary data.</text>
</comment>
<feature type="transmembrane region" description="Helical" evidence="1">
    <location>
        <begin position="438"/>
        <end position="459"/>
    </location>
</feature>
<dbReference type="Gene3D" id="3.30.70.1320">
    <property type="entry name" value="Multidrug efflux transporter AcrB pore domain like"/>
    <property type="match status" value="1"/>
</dbReference>
<dbReference type="EMBL" id="JNFF01000110">
    <property type="protein sequence ID" value="KEQ28660.1"/>
    <property type="molecule type" value="Genomic_DNA"/>
</dbReference>
<feature type="transmembrane region" description="Helical" evidence="1">
    <location>
        <begin position="16"/>
        <end position="34"/>
    </location>
</feature>
<dbReference type="Gene3D" id="3.30.70.1440">
    <property type="entry name" value="Multidrug efflux transporter AcrB pore domain"/>
    <property type="match status" value="1"/>
</dbReference>
<keyword evidence="1" id="KW-1133">Transmembrane helix</keyword>
<reference evidence="2 3" key="1">
    <citation type="journal article" date="1992" name="Int. J. Syst. Bacteriol.">
        <title>Sphingobacterium antarcticus sp. nov. a Psychrotrophic Bacterium from the Soils of Schirmacher Oasis, Antarctica.</title>
        <authorList>
            <person name="Shivaji S."/>
            <person name="Ray M.K."/>
            <person name="Rao N.S."/>
            <person name="Saiserr L."/>
            <person name="Jagannadham M.V."/>
            <person name="Kumar G.S."/>
            <person name="Reddy G."/>
            <person name="Bhargava P.M."/>
        </authorList>
    </citation>
    <scope>NUCLEOTIDE SEQUENCE [LARGE SCALE GENOMIC DNA]</scope>
    <source>
        <strain evidence="2 3">4BY</strain>
    </source>
</reference>
<feature type="transmembrane region" description="Helical" evidence="1">
    <location>
        <begin position="346"/>
        <end position="363"/>
    </location>
</feature>
<feature type="transmembrane region" description="Helical" evidence="1">
    <location>
        <begin position="394"/>
        <end position="418"/>
    </location>
</feature>
<feature type="transmembrane region" description="Helical" evidence="1">
    <location>
        <begin position="893"/>
        <end position="913"/>
    </location>
</feature>
<organism evidence="2 3">
    <name type="scientific">Pedobacter antarcticus 4BY</name>
    <dbReference type="NCBI Taxonomy" id="1358423"/>
    <lineage>
        <taxon>Bacteria</taxon>
        <taxon>Pseudomonadati</taxon>
        <taxon>Bacteroidota</taxon>
        <taxon>Sphingobacteriia</taxon>
        <taxon>Sphingobacteriales</taxon>
        <taxon>Sphingobacteriaceae</taxon>
        <taxon>Pedobacter</taxon>
    </lineage>
</organism>
<protein>
    <submittedName>
        <fullName evidence="2">Cation transporter</fullName>
    </submittedName>
</protein>
<feature type="transmembrane region" description="Helical" evidence="1">
    <location>
        <begin position="919"/>
        <end position="943"/>
    </location>
</feature>
<name>A0A081PD87_9SPHI</name>
<dbReference type="InterPro" id="IPR001036">
    <property type="entry name" value="Acrflvin-R"/>
</dbReference>
<dbReference type="AlphaFoldDB" id="A0A081PD87"/>
<gene>
    <name evidence="2" type="ORF">N180_04485</name>
</gene>
<dbReference type="Pfam" id="PF00873">
    <property type="entry name" value="ACR_tran"/>
    <property type="match status" value="1"/>
</dbReference>
<dbReference type="PRINTS" id="PR00702">
    <property type="entry name" value="ACRIFLAVINRP"/>
</dbReference>
<dbReference type="Proteomes" id="UP000028007">
    <property type="component" value="Unassembled WGS sequence"/>
</dbReference>